<dbReference type="GO" id="GO:0010628">
    <property type="term" value="P:positive regulation of gene expression"/>
    <property type="evidence" value="ECO:0007669"/>
    <property type="project" value="TreeGrafter"/>
</dbReference>
<keyword evidence="3" id="KW-0238">DNA-binding</keyword>
<comment type="caution">
    <text evidence="6">The sequence shown here is derived from an EMBL/GenBank/DDBJ whole genome shotgun (WGS) entry which is preliminary data.</text>
</comment>
<dbReference type="PROSITE" id="PS50931">
    <property type="entry name" value="HTH_LYSR"/>
    <property type="match status" value="1"/>
</dbReference>
<dbReference type="Pfam" id="PF03466">
    <property type="entry name" value="LysR_substrate"/>
    <property type="match status" value="1"/>
</dbReference>
<dbReference type="SUPFAM" id="SSF46785">
    <property type="entry name" value="Winged helix' DNA-binding domain"/>
    <property type="match status" value="1"/>
</dbReference>
<dbReference type="SUPFAM" id="SSF53850">
    <property type="entry name" value="Periplasmic binding protein-like II"/>
    <property type="match status" value="1"/>
</dbReference>
<dbReference type="InterPro" id="IPR005119">
    <property type="entry name" value="LysR_subst-bd"/>
</dbReference>
<dbReference type="PRINTS" id="PR00039">
    <property type="entry name" value="HTHLYSR"/>
</dbReference>
<reference evidence="6" key="2">
    <citation type="submission" date="2020-09" db="EMBL/GenBank/DDBJ databases">
        <authorList>
            <person name="Sun Q."/>
            <person name="Sedlacek I."/>
        </authorList>
    </citation>
    <scope>NUCLEOTIDE SEQUENCE</scope>
    <source>
        <strain evidence="6">CCM 7684</strain>
    </source>
</reference>
<dbReference type="PANTHER" id="PTHR30427">
    <property type="entry name" value="TRANSCRIPTIONAL ACTIVATOR PROTEIN LYSR"/>
    <property type="match status" value="1"/>
</dbReference>
<evidence type="ECO:0000313" key="7">
    <source>
        <dbReference type="Proteomes" id="UP000602745"/>
    </source>
</evidence>
<organism evidence="6 7">
    <name type="scientific">Agaricicola taiwanensis</name>
    <dbReference type="NCBI Taxonomy" id="591372"/>
    <lineage>
        <taxon>Bacteria</taxon>
        <taxon>Pseudomonadati</taxon>
        <taxon>Pseudomonadota</taxon>
        <taxon>Alphaproteobacteria</taxon>
        <taxon>Rhodobacterales</taxon>
        <taxon>Paracoccaceae</taxon>
        <taxon>Agaricicola</taxon>
    </lineage>
</organism>
<dbReference type="Pfam" id="PF00126">
    <property type="entry name" value="HTH_1"/>
    <property type="match status" value="1"/>
</dbReference>
<feature type="domain" description="HTH lysR-type" evidence="5">
    <location>
        <begin position="1"/>
        <end position="58"/>
    </location>
</feature>
<evidence type="ECO:0000256" key="2">
    <source>
        <dbReference type="ARBA" id="ARBA00023015"/>
    </source>
</evidence>
<dbReference type="GO" id="GO:0043565">
    <property type="term" value="F:sequence-specific DNA binding"/>
    <property type="evidence" value="ECO:0007669"/>
    <property type="project" value="TreeGrafter"/>
</dbReference>
<gene>
    <name evidence="6" type="ORF">GCM10007276_12680</name>
</gene>
<evidence type="ECO:0000256" key="1">
    <source>
        <dbReference type="ARBA" id="ARBA00009437"/>
    </source>
</evidence>
<proteinExistence type="inferred from homology"/>
<evidence type="ECO:0000256" key="3">
    <source>
        <dbReference type="ARBA" id="ARBA00023125"/>
    </source>
</evidence>
<dbReference type="EMBL" id="BMCP01000001">
    <property type="protein sequence ID" value="GGE36664.1"/>
    <property type="molecule type" value="Genomic_DNA"/>
</dbReference>
<accession>A0A8J2VPE4</accession>
<keyword evidence="4" id="KW-0804">Transcription</keyword>
<dbReference type="AlphaFoldDB" id="A0A8J2VPE4"/>
<dbReference type="InterPro" id="IPR036388">
    <property type="entry name" value="WH-like_DNA-bd_sf"/>
</dbReference>
<dbReference type="GO" id="GO:0003700">
    <property type="term" value="F:DNA-binding transcription factor activity"/>
    <property type="evidence" value="ECO:0007669"/>
    <property type="project" value="InterPro"/>
</dbReference>
<dbReference type="Proteomes" id="UP000602745">
    <property type="component" value="Unassembled WGS sequence"/>
</dbReference>
<comment type="similarity">
    <text evidence="1">Belongs to the LysR transcriptional regulatory family.</text>
</comment>
<evidence type="ECO:0000259" key="5">
    <source>
        <dbReference type="PROSITE" id="PS50931"/>
    </source>
</evidence>
<keyword evidence="7" id="KW-1185">Reference proteome</keyword>
<name>A0A8J2VPE4_9RHOB</name>
<dbReference type="PANTHER" id="PTHR30427:SF1">
    <property type="entry name" value="TRANSCRIPTIONAL ACTIVATOR PROTEIN LYSR"/>
    <property type="match status" value="1"/>
</dbReference>
<dbReference type="InterPro" id="IPR000847">
    <property type="entry name" value="LysR_HTH_N"/>
</dbReference>
<dbReference type="Gene3D" id="1.10.10.10">
    <property type="entry name" value="Winged helix-like DNA-binding domain superfamily/Winged helix DNA-binding domain"/>
    <property type="match status" value="1"/>
</dbReference>
<evidence type="ECO:0000313" key="6">
    <source>
        <dbReference type="EMBL" id="GGE36664.1"/>
    </source>
</evidence>
<dbReference type="InterPro" id="IPR036390">
    <property type="entry name" value="WH_DNA-bd_sf"/>
</dbReference>
<keyword evidence="2" id="KW-0805">Transcription regulation</keyword>
<evidence type="ECO:0000256" key="4">
    <source>
        <dbReference type="ARBA" id="ARBA00023163"/>
    </source>
</evidence>
<dbReference type="Gene3D" id="3.40.190.290">
    <property type="match status" value="1"/>
</dbReference>
<protein>
    <submittedName>
        <fullName evidence="6">LysR family transcriptional regulator</fullName>
    </submittedName>
</protein>
<reference evidence="6" key="1">
    <citation type="journal article" date="2014" name="Int. J. Syst. Evol. Microbiol.">
        <title>Complete genome sequence of Corynebacterium casei LMG S-19264T (=DSM 44701T), isolated from a smear-ripened cheese.</title>
        <authorList>
            <consortium name="US DOE Joint Genome Institute (JGI-PGF)"/>
            <person name="Walter F."/>
            <person name="Albersmeier A."/>
            <person name="Kalinowski J."/>
            <person name="Ruckert C."/>
        </authorList>
    </citation>
    <scope>NUCLEOTIDE SEQUENCE</scope>
    <source>
        <strain evidence="6">CCM 7684</strain>
    </source>
</reference>
<sequence>MNLRQMEVFHAIMVTGSVTAAARLLNVTQPAVSTVLKHCETQLKMKLFVRVAGRLQPTAEAHAIFPDIAAIFGRLEAVGRLTQDLSGGRLGTLSIAAAFPIANGYLAEAVATFMSARPNLRATLQSLTSPQVLDRVINREVELGVAHEPVVSPAVETEVLVTTTIACVMRKDHPLATQEEVEVTDLSPYPIITYLPQVSFRPYVDRAMSAANVAPTINVQISIAITGIMLARYGAGVALVEPALVESMSIPDIVIRPLAPRIEAKTLMIRLKDAPQSKAMKDFVTHLKAQVRKNHSH</sequence>